<gene>
    <name evidence="3" type="ORF">LSUB1_G003589</name>
</gene>
<dbReference type="OrthoDB" id="5367487at2759"/>
<evidence type="ECO:0000313" key="4">
    <source>
        <dbReference type="Proteomes" id="UP000462212"/>
    </source>
</evidence>
<dbReference type="GO" id="GO:0008270">
    <property type="term" value="F:zinc ion binding"/>
    <property type="evidence" value="ECO:0007669"/>
    <property type="project" value="InterPro"/>
</dbReference>
<accession>A0A8H8RWY2</accession>
<organism evidence="3 4">
    <name type="scientific">Lachnellula subtilissima</name>
    <dbReference type="NCBI Taxonomy" id="602034"/>
    <lineage>
        <taxon>Eukaryota</taxon>
        <taxon>Fungi</taxon>
        <taxon>Dikarya</taxon>
        <taxon>Ascomycota</taxon>
        <taxon>Pezizomycotina</taxon>
        <taxon>Leotiomycetes</taxon>
        <taxon>Helotiales</taxon>
        <taxon>Lachnaceae</taxon>
        <taxon>Lachnellula</taxon>
    </lineage>
</organism>
<protein>
    <recommendedName>
        <fullName evidence="2">Xylanolytic transcriptional activator regulatory domain-containing protein</fullName>
    </recommendedName>
</protein>
<feature type="domain" description="Xylanolytic transcriptional activator regulatory" evidence="2">
    <location>
        <begin position="10"/>
        <end position="161"/>
    </location>
</feature>
<comment type="caution">
    <text evidence="3">The sequence shown here is derived from an EMBL/GenBank/DDBJ whole genome shotgun (WGS) entry which is preliminary data.</text>
</comment>
<evidence type="ECO:0000259" key="2">
    <source>
        <dbReference type="Pfam" id="PF04082"/>
    </source>
</evidence>
<name>A0A8H8RWY2_9HELO</name>
<dbReference type="Proteomes" id="UP000462212">
    <property type="component" value="Unassembled WGS sequence"/>
</dbReference>
<sequence length="412" mass="46281">MQLLKSKPIPHLETAMCYIASQYVSTRSTATFSLELEALIASTDIPNDGFLVQTLLLFVIGLDGNNEQLRALEMLTRARKLAIQLGMHQHEFAILHGRGLPVLEESWRRTWWELYTVDGIIAGLHQISSFHLFDVVANVSLPCEEDLFRSGSIFISHTIDQFDELLFSDEEPEWSSYTYRILAIRNLGRILQHKNAAFLDNALLGSLDNHLVNWMLHLPNSKKDYFDSTGHVDELLFQAHMITNVSSILLHRQYSHFHDFASQHTTSCAPYPQGAPGWQARRMHGAKTIQSALDVTKLITLPTPLVKHTPFLTCAIALASIVHLACWSASTLISDDDDLKGQVRLGIGGLKAMAEIWPSAQRVLEQVTRVAQESFLRRKSTLNSLLWNDLEDGEIAGNFVSEGTINNAFQPL</sequence>
<reference evidence="3 4" key="1">
    <citation type="submission" date="2018-05" db="EMBL/GenBank/DDBJ databases">
        <title>Genome sequencing and assembly of the regulated plant pathogen Lachnellula willkommii and related sister species for the development of diagnostic species identification markers.</title>
        <authorList>
            <person name="Giroux E."/>
            <person name="Bilodeau G."/>
        </authorList>
    </citation>
    <scope>NUCLEOTIDE SEQUENCE [LARGE SCALE GENOMIC DNA]</scope>
    <source>
        <strain evidence="3 4">CBS 197.66</strain>
    </source>
</reference>
<dbReference type="GO" id="GO:0003677">
    <property type="term" value="F:DNA binding"/>
    <property type="evidence" value="ECO:0007669"/>
    <property type="project" value="InterPro"/>
</dbReference>
<proteinExistence type="predicted"/>
<dbReference type="PANTHER" id="PTHR47431:SF1">
    <property type="entry name" value="ZN(II)2CYS6 TRANSCRIPTION FACTOR (EUROFUNG)"/>
    <property type="match status" value="1"/>
</dbReference>
<evidence type="ECO:0000256" key="1">
    <source>
        <dbReference type="ARBA" id="ARBA00023242"/>
    </source>
</evidence>
<dbReference type="EMBL" id="QGMJ01000101">
    <property type="protein sequence ID" value="TVY42317.1"/>
    <property type="molecule type" value="Genomic_DNA"/>
</dbReference>
<dbReference type="PANTHER" id="PTHR47431">
    <property type="entry name" value="ZN(II)2CYS6 TRANSCRIPTION FACTOR (EUROFUNG)-RELATED"/>
    <property type="match status" value="1"/>
</dbReference>
<keyword evidence="4" id="KW-1185">Reference proteome</keyword>
<dbReference type="CDD" id="cd12148">
    <property type="entry name" value="fungal_TF_MHR"/>
    <property type="match status" value="1"/>
</dbReference>
<dbReference type="AlphaFoldDB" id="A0A8H8RWY2"/>
<dbReference type="Pfam" id="PF04082">
    <property type="entry name" value="Fungal_trans"/>
    <property type="match status" value="1"/>
</dbReference>
<dbReference type="InterPro" id="IPR007219">
    <property type="entry name" value="XnlR_reg_dom"/>
</dbReference>
<dbReference type="GO" id="GO:0006351">
    <property type="term" value="P:DNA-templated transcription"/>
    <property type="evidence" value="ECO:0007669"/>
    <property type="project" value="InterPro"/>
</dbReference>
<keyword evidence="1" id="KW-0539">Nucleus</keyword>
<evidence type="ECO:0000313" key="3">
    <source>
        <dbReference type="EMBL" id="TVY42317.1"/>
    </source>
</evidence>